<reference evidence="2 3" key="1">
    <citation type="journal article" date="2017" name="Water Res.">
        <title>Discovery and metagenomic analysis of an anammox bacterial enrichment related to Candidatus "Brocadia caroliniensis" in a full-scale glycerol-fed nitritation-denitritation separate centrate treatment process.</title>
        <authorList>
            <person name="Park H."/>
            <person name="Brotto A.C."/>
            <person name="van Loosdrecht M.C."/>
            <person name="Chandran K."/>
        </authorList>
    </citation>
    <scope>NUCLEOTIDE SEQUENCE [LARGE SCALE GENOMIC DNA]</scope>
    <source>
        <strain evidence="2">26THWARD</strain>
    </source>
</reference>
<accession>A0A1V4AWY9</accession>
<dbReference type="Proteomes" id="UP000189681">
    <property type="component" value="Unassembled WGS sequence"/>
</dbReference>
<evidence type="ECO:0000313" key="3">
    <source>
        <dbReference type="Proteomes" id="UP000189681"/>
    </source>
</evidence>
<name>A0A1V4AWY9_9BACT</name>
<keyword evidence="1" id="KW-0175">Coiled coil</keyword>
<gene>
    <name evidence="2" type="ORF">AYP45_02250</name>
</gene>
<comment type="caution">
    <text evidence="2">The sequence shown here is derived from an EMBL/GenBank/DDBJ whole genome shotgun (WGS) entry which is preliminary data.</text>
</comment>
<evidence type="ECO:0000256" key="1">
    <source>
        <dbReference type="SAM" id="Coils"/>
    </source>
</evidence>
<proteinExistence type="predicted"/>
<dbReference type="EMBL" id="AYTS01000021">
    <property type="protein sequence ID" value="OOP57642.1"/>
    <property type="molecule type" value="Genomic_DNA"/>
</dbReference>
<protein>
    <submittedName>
        <fullName evidence="2">Uncharacterized protein</fullName>
    </submittedName>
</protein>
<organism evidence="2 3">
    <name type="scientific">Candidatus Brocadia carolinensis</name>
    <dbReference type="NCBI Taxonomy" id="1004156"/>
    <lineage>
        <taxon>Bacteria</taxon>
        <taxon>Pseudomonadati</taxon>
        <taxon>Planctomycetota</taxon>
        <taxon>Candidatus Brocadiia</taxon>
        <taxon>Candidatus Brocadiales</taxon>
        <taxon>Candidatus Brocadiaceae</taxon>
        <taxon>Candidatus Brocadia</taxon>
    </lineage>
</organism>
<evidence type="ECO:0000313" key="2">
    <source>
        <dbReference type="EMBL" id="OOP57642.1"/>
    </source>
</evidence>
<dbReference type="STRING" id="1004156.AYP45_02250"/>
<feature type="coiled-coil region" evidence="1">
    <location>
        <begin position="113"/>
        <end position="140"/>
    </location>
</feature>
<sequence length="162" mass="18475">MILPLKQSNALTDFMMDLYVNRVFGVFIVWPDAANRTLEEFADYVLKLKERVNETEFENVRPQLKDQYEKLIKAPHRNGEDIIVPTGSLFIETLPATTSLIERFKAVHRAVDAKKAQAEVRKAEMENLRLAARLLNAEREDPDVEKKIVVEGSGVIVNPDPN</sequence>
<dbReference type="AlphaFoldDB" id="A0A1V4AWY9"/>